<dbReference type="InterPro" id="IPR006016">
    <property type="entry name" value="UspA"/>
</dbReference>
<keyword evidence="2" id="KW-0547">Nucleotide-binding</keyword>
<evidence type="ECO:0000313" key="5">
    <source>
        <dbReference type="EMBL" id="SNV35404.1"/>
    </source>
</evidence>
<evidence type="ECO:0000256" key="3">
    <source>
        <dbReference type="ARBA" id="ARBA00022840"/>
    </source>
</evidence>
<dbReference type="GO" id="GO:0005524">
    <property type="term" value="F:ATP binding"/>
    <property type="evidence" value="ECO:0007669"/>
    <property type="project" value="UniProtKB-KW"/>
</dbReference>
<feature type="domain" description="UspA" evidence="4">
    <location>
        <begin position="157"/>
        <end position="293"/>
    </location>
</feature>
<dbReference type="Proteomes" id="UP000215332">
    <property type="component" value="Chromosome 1"/>
</dbReference>
<name>A0A239WP59_9ACTN</name>
<dbReference type="InterPro" id="IPR014729">
    <property type="entry name" value="Rossmann-like_a/b/a_fold"/>
</dbReference>
<keyword evidence="3" id="KW-0067">ATP-binding</keyword>
<comment type="similarity">
    <text evidence="1">Belongs to the universal stress protein A family.</text>
</comment>
<dbReference type="AlphaFoldDB" id="A0A239WP59"/>
<evidence type="ECO:0000256" key="1">
    <source>
        <dbReference type="ARBA" id="ARBA00008791"/>
    </source>
</evidence>
<dbReference type="SUPFAM" id="SSF52402">
    <property type="entry name" value="Adenine nucleotide alpha hydrolases-like"/>
    <property type="match status" value="2"/>
</dbReference>
<dbReference type="Pfam" id="PF00582">
    <property type="entry name" value="Usp"/>
    <property type="match status" value="2"/>
</dbReference>
<accession>A0A239WP59</accession>
<dbReference type="RefSeq" id="WP_065860902.1">
    <property type="nucleotide sequence ID" value="NZ_LT906441.1"/>
</dbReference>
<dbReference type="PANTHER" id="PTHR46268:SF27">
    <property type="entry name" value="UNIVERSAL STRESS PROTEIN RV2623"/>
    <property type="match status" value="1"/>
</dbReference>
<organism evidence="5 6">
    <name type="scientific">Cutibacterium granulosum</name>
    <dbReference type="NCBI Taxonomy" id="33011"/>
    <lineage>
        <taxon>Bacteria</taxon>
        <taxon>Bacillati</taxon>
        <taxon>Actinomycetota</taxon>
        <taxon>Actinomycetes</taxon>
        <taxon>Propionibacteriales</taxon>
        <taxon>Propionibacteriaceae</taxon>
        <taxon>Cutibacterium</taxon>
    </lineage>
</organism>
<dbReference type="CDD" id="cd00293">
    <property type="entry name" value="USP-like"/>
    <property type="match status" value="1"/>
</dbReference>
<dbReference type="EMBL" id="LT906441">
    <property type="protein sequence ID" value="SNV35404.1"/>
    <property type="molecule type" value="Genomic_DNA"/>
</dbReference>
<dbReference type="eggNOG" id="COG0589">
    <property type="taxonomic scope" value="Bacteria"/>
</dbReference>
<protein>
    <submittedName>
        <fullName evidence="5">Universal stress protein Rv2005c/MT2061</fullName>
    </submittedName>
</protein>
<dbReference type="Gene3D" id="3.40.50.620">
    <property type="entry name" value="HUPs"/>
    <property type="match status" value="2"/>
</dbReference>
<dbReference type="PRINTS" id="PR01438">
    <property type="entry name" value="UNVRSLSTRESS"/>
</dbReference>
<dbReference type="InterPro" id="IPR006015">
    <property type="entry name" value="Universal_stress_UspA"/>
</dbReference>
<sequence>MTENRTQRVVIAGVDGSEDGLRATKFAAGSAKARSADLLIIHAVDDNGVAGAWGFAYDRKALEEVGQAIVEDAIKVALEQGLDKERIHGEVIVGNPAALLADRSEKVELIVVGRRATSGLERMFVGSTSVAIAGMASCPVIVISQAATPHPVGDKHKVAIAVGPQTSNTKTLTFACDQAKRYDAELEVVTVTPPLPAGATGGYKLTDESMERMISELDQRLAEIADPVVSSYPEVSCHRRVLTGQPVDELVSLSETVDQLIIGVNKHPLLGWTAGGVARGIMAHAKCPLGIVH</sequence>
<evidence type="ECO:0000313" key="6">
    <source>
        <dbReference type="Proteomes" id="UP000215332"/>
    </source>
</evidence>
<dbReference type="PANTHER" id="PTHR46268">
    <property type="entry name" value="STRESS RESPONSE PROTEIN NHAX"/>
    <property type="match status" value="1"/>
</dbReference>
<evidence type="ECO:0000256" key="2">
    <source>
        <dbReference type="ARBA" id="ARBA00022741"/>
    </source>
</evidence>
<feature type="domain" description="UspA" evidence="4">
    <location>
        <begin position="9"/>
        <end position="143"/>
    </location>
</feature>
<proteinExistence type="inferred from homology"/>
<reference evidence="5 6" key="1">
    <citation type="submission" date="2017-06" db="EMBL/GenBank/DDBJ databases">
        <authorList>
            <consortium name="Pathogen Informatics"/>
        </authorList>
    </citation>
    <scope>NUCLEOTIDE SEQUENCE [LARGE SCALE GENOMIC DNA]</scope>
    <source>
        <strain evidence="5 6">NCTC11865</strain>
    </source>
</reference>
<gene>
    <name evidence="5" type="ORF">SAMEA4412665_01222</name>
</gene>
<dbReference type="KEGG" id="cgrn:4412665_01222"/>
<evidence type="ECO:0000259" key="4">
    <source>
        <dbReference type="Pfam" id="PF00582"/>
    </source>
</evidence>